<dbReference type="Proteomes" id="UP000007721">
    <property type="component" value="Chromosome"/>
</dbReference>
<dbReference type="InterPro" id="IPR025714">
    <property type="entry name" value="Methyltranfer_dom"/>
</dbReference>
<dbReference type="RefSeq" id="WP_012645759.1">
    <property type="nucleotide sequence ID" value="NC_011979.1"/>
</dbReference>
<keyword evidence="3" id="KW-1185">Reference proteome</keyword>
<reference evidence="2 3" key="1">
    <citation type="submission" date="2009-01" db="EMBL/GenBank/DDBJ databases">
        <title>Complete sequence of Geobacter sp. FRC-32.</title>
        <authorList>
            <consortium name="US DOE Joint Genome Institute"/>
            <person name="Lucas S."/>
            <person name="Copeland A."/>
            <person name="Lapidus A."/>
            <person name="Glavina del Rio T."/>
            <person name="Dalin E."/>
            <person name="Tice H."/>
            <person name="Bruce D."/>
            <person name="Goodwin L."/>
            <person name="Pitluck S."/>
            <person name="Saunders E."/>
            <person name="Brettin T."/>
            <person name="Detter J.C."/>
            <person name="Han C."/>
            <person name="Larimer F."/>
            <person name="Land M."/>
            <person name="Hauser L."/>
            <person name="Kyrpides N."/>
            <person name="Ovchinnikova G."/>
            <person name="Kostka J."/>
            <person name="Richardson P."/>
        </authorList>
    </citation>
    <scope>NUCLEOTIDE SEQUENCE [LARGE SCALE GENOMIC DNA]</scope>
    <source>
        <strain evidence="3">DSM 22248 / JCM 15807 / FRC-32</strain>
    </source>
</reference>
<evidence type="ECO:0000259" key="1">
    <source>
        <dbReference type="Pfam" id="PF13847"/>
    </source>
</evidence>
<dbReference type="OrthoDB" id="9769602at2"/>
<proteinExistence type="predicted"/>
<dbReference type="EMBL" id="CP001390">
    <property type="protein sequence ID" value="ACM19030.1"/>
    <property type="molecule type" value="Genomic_DNA"/>
</dbReference>
<dbReference type="Gene3D" id="3.40.50.150">
    <property type="entry name" value="Vaccinia Virus protein VP39"/>
    <property type="match status" value="1"/>
</dbReference>
<dbReference type="SUPFAM" id="SSF53335">
    <property type="entry name" value="S-adenosyl-L-methionine-dependent methyltransferases"/>
    <property type="match status" value="1"/>
</dbReference>
<name>B9M0J3_GEODF</name>
<dbReference type="eggNOG" id="COG2226">
    <property type="taxonomic scope" value="Bacteria"/>
</dbReference>
<dbReference type="AlphaFoldDB" id="B9M0J3"/>
<dbReference type="GO" id="GO:0032259">
    <property type="term" value="P:methylation"/>
    <property type="evidence" value="ECO:0007669"/>
    <property type="project" value="UniProtKB-KW"/>
</dbReference>
<dbReference type="PANTHER" id="PTHR43464:SF83">
    <property type="entry name" value="MALONYL-[ACYL-CARRIER PROTEIN] O-METHYLTRANSFERASE"/>
    <property type="match status" value="1"/>
</dbReference>
<dbReference type="PANTHER" id="PTHR43464">
    <property type="entry name" value="METHYLTRANSFERASE"/>
    <property type="match status" value="1"/>
</dbReference>
<dbReference type="Pfam" id="PF13847">
    <property type="entry name" value="Methyltransf_31"/>
    <property type="match status" value="1"/>
</dbReference>
<keyword evidence="2" id="KW-0489">Methyltransferase</keyword>
<feature type="domain" description="Methyltransferase" evidence="1">
    <location>
        <begin position="75"/>
        <end position="189"/>
    </location>
</feature>
<evidence type="ECO:0000313" key="2">
    <source>
        <dbReference type="EMBL" id="ACM19030.1"/>
    </source>
</evidence>
<evidence type="ECO:0000313" key="3">
    <source>
        <dbReference type="Proteomes" id="UP000007721"/>
    </source>
</evidence>
<dbReference type="CDD" id="cd02440">
    <property type="entry name" value="AdoMet_MTases"/>
    <property type="match status" value="1"/>
</dbReference>
<dbReference type="HOGENOM" id="CLU_1259534_0_0_7"/>
<organism evidence="2 3">
    <name type="scientific">Geotalea daltonii (strain DSM 22248 / JCM 15807 / FRC-32)</name>
    <name type="common">Geobacter daltonii</name>
    <dbReference type="NCBI Taxonomy" id="316067"/>
    <lineage>
        <taxon>Bacteria</taxon>
        <taxon>Pseudomonadati</taxon>
        <taxon>Thermodesulfobacteriota</taxon>
        <taxon>Desulfuromonadia</taxon>
        <taxon>Geobacterales</taxon>
        <taxon>Geobacteraceae</taxon>
        <taxon>Geotalea</taxon>
    </lineage>
</organism>
<dbReference type="InterPro" id="IPR029063">
    <property type="entry name" value="SAM-dependent_MTases_sf"/>
</dbReference>
<gene>
    <name evidence="2" type="ordered locus">Geob_0665</name>
</gene>
<keyword evidence="2" id="KW-0808">Transferase</keyword>
<protein>
    <submittedName>
        <fullName evidence="2">SAM-dependent methyltransferase</fullName>
    </submittedName>
</protein>
<dbReference type="KEGG" id="geo:Geob_0665"/>
<sequence length="220" mass="25452">MGILRDYFTPLHTSTKRDYLSRMCDDKVACMKVARKFGADFWDGERRYGYGGFKYDGRWKPVAEKLVRDYHLAADASILDIGCGKGFLLYELRQLLPKARIAGLDISAYAIANAKEEIRTSLFLHRAQDPLPFDDKEFDLAISLTTLHNLHLPDLKKALGEMERVAKSKYMVVEGYRTEEELFNLQCWALTCAAFFTPGEWVWLFNEFGYSGDYEFVFFE</sequence>
<accession>B9M0J3</accession>
<dbReference type="STRING" id="316067.Geob_0665"/>
<dbReference type="GO" id="GO:0008168">
    <property type="term" value="F:methyltransferase activity"/>
    <property type="evidence" value="ECO:0007669"/>
    <property type="project" value="UniProtKB-KW"/>
</dbReference>